<dbReference type="EMBL" id="JAABNR010000002">
    <property type="protein sequence ID" value="NBZ86614.1"/>
    <property type="molecule type" value="Genomic_DNA"/>
</dbReference>
<evidence type="ECO:0000256" key="2">
    <source>
        <dbReference type="SAM" id="SignalP"/>
    </source>
</evidence>
<accession>A0AAE5BUB8</accession>
<evidence type="ECO:0000256" key="1">
    <source>
        <dbReference type="SAM" id="Phobius"/>
    </source>
</evidence>
<protein>
    <recommendedName>
        <fullName evidence="5">DUF4129 domain-containing protein</fullName>
    </recommendedName>
</protein>
<reference evidence="3" key="1">
    <citation type="submission" date="2020-01" db="EMBL/GenBank/DDBJ databases">
        <authorList>
            <person name="Chen W.-M."/>
        </authorList>
    </citation>
    <scope>NUCLEOTIDE SEQUENCE</scope>
    <source>
        <strain evidence="3">CYK-10</strain>
    </source>
</reference>
<evidence type="ECO:0000313" key="3">
    <source>
        <dbReference type="EMBL" id="NBZ86614.1"/>
    </source>
</evidence>
<feature type="signal peptide" evidence="2">
    <location>
        <begin position="1"/>
        <end position="16"/>
    </location>
</feature>
<feature type="transmembrane region" description="Helical" evidence="1">
    <location>
        <begin position="74"/>
        <end position="93"/>
    </location>
</feature>
<dbReference type="Proteomes" id="UP001193501">
    <property type="component" value="Unassembled WGS sequence"/>
</dbReference>
<feature type="chain" id="PRO_5041900299" description="DUF4129 domain-containing protein" evidence="2">
    <location>
        <begin position="17"/>
        <end position="217"/>
    </location>
</feature>
<evidence type="ECO:0000313" key="4">
    <source>
        <dbReference type="Proteomes" id="UP001193501"/>
    </source>
</evidence>
<keyword evidence="1" id="KW-1133">Transmembrane helix</keyword>
<dbReference type="AlphaFoldDB" id="A0AAE5BUB8"/>
<keyword evidence="1" id="KW-0472">Membrane</keyword>
<comment type="caution">
    <text evidence="3">The sequence shown here is derived from an EMBL/GenBank/DDBJ whole genome shotgun (WGS) entry which is preliminary data.</text>
</comment>
<name>A0AAE5BUB8_9RHOB</name>
<proteinExistence type="predicted"/>
<keyword evidence="1" id="KW-0812">Transmembrane</keyword>
<dbReference type="RefSeq" id="WP_168773412.1">
    <property type="nucleotide sequence ID" value="NZ_JAABNR010000002.1"/>
</dbReference>
<evidence type="ECO:0008006" key="5">
    <source>
        <dbReference type="Google" id="ProtNLM"/>
    </source>
</evidence>
<organism evidence="3 4">
    <name type="scientific">Stagnihabitans tardus</name>
    <dbReference type="NCBI Taxonomy" id="2699202"/>
    <lineage>
        <taxon>Bacteria</taxon>
        <taxon>Pseudomonadati</taxon>
        <taxon>Pseudomonadota</taxon>
        <taxon>Alphaproteobacteria</taxon>
        <taxon>Rhodobacterales</taxon>
        <taxon>Paracoccaceae</taxon>
        <taxon>Stagnihabitans</taxon>
    </lineage>
</organism>
<sequence>MRAPLILWLLAVPALAENAPLPPPRGPEGEAIAAQMEAQGIDSRMTYAGSAENIAKPKPPPPPDAPRIAGGGASAYWVLGLLAVALILILRFGGAGVLTRRKPEEGAPVTAPEHWQVERDIAPSSLLEQIANMTDRKAALVRLLRHCLLKAAEDSRTRLARADTEREAFSRLPGEKPQLRLILQAAELAHYGGRPVSDAGFSAALDAGRRILGGAHG</sequence>
<gene>
    <name evidence="3" type="ORF">GV832_03400</name>
</gene>
<keyword evidence="2" id="KW-0732">Signal</keyword>
<keyword evidence="4" id="KW-1185">Reference proteome</keyword>